<accession>A0A0L0JC17</accession>
<dbReference type="AlphaFoldDB" id="A0A0L0JC17"/>
<reference evidence="4" key="1">
    <citation type="submission" date="2014-07" db="EMBL/GenBank/DDBJ databases">
        <title>Genome sequencing of plant-pathogenic Streptomyces species.</title>
        <authorList>
            <person name="Harrison J."/>
            <person name="Sapp M."/>
            <person name="Thwaites R."/>
            <person name="Studholme D.J."/>
        </authorList>
    </citation>
    <scope>NUCLEOTIDE SEQUENCE [LARGE SCALE GENOMIC DNA]</scope>
    <source>
        <strain evidence="4">NCPPB 4445</strain>
    </source>
</reference>
<dbReference type="SUPFAM" id="SSF55920">
    <property type="entry name" value="Creatinase/aminopeptidase"/>
    <property type="match status" value="1"/>
</dbReference>
<comment type="caution">
    <text evidence="3">The sequence shown here is derived from an EMBL/GenBank/DDBJ whole genome shotgun (WGS) entry which is preliminary data.</text>
</comment>
<protein>
    <recommendedName>
        <fullName evidence="5">Peptidase</fullName>
    </recommendedName>
</protein>
<evidence type="ECO:0000259" key="2">
    <source>
        <dbReference type="Pfam" id="PF01321"/>
    </source>
</evidence>
<sequence>MSIDVPTATQLDRATKILERRDLDAMIVWSRQSLRHLSGLFLPHLGVLPEEYVFLVCTRAGDQVLVASYAMAPDYAAKSGIPFVYWDFNTDPWVTLTAELRRLGVDRGRIGVEIGQVTVSDMRRCESALPEATWHEVDHDLMMARQIKTPAEIALIDEAAKAGERAMAVAIERGRVGMTDREFSLELRLASLREGVDELSWLALNWNSFDQRMHSTDVPIRDGEVFSIEMGLAVDGYYCDLQRTVGAGTVSDDIRSTYRRLLSVHGRTIESMVPGATAADVRGRFDQDMTDNGLKMWDWWLGHSLGLDVHEAGTIWLSGDVDVVLDEGMVFAVEPVVTTPALLAVEDNVVIGPSGARLLSGQLDWSELVRLGEAVPSRG</sequence>
<dbReference type="PATRIC" id="fig|42234.21.peg.9281"/>
<dbReference type="EMBL" id="JPPY01000263">
    <property type="protein sequence ID" value="KND23272.1"/>
    <property type="molecule type" value="Genomic_DNA"/>
</dbReference>
<dbReference type="Gene3D" id="3.90.230.10">
    <property type="entry name" value="Creatinase/methionine aminopeptidase superfamily"/>
    <property type="match status" value="1"/>
</dbReference>
<dbReference type="InterPro" id="IPR050659">
    <property type="entry name" value="Peptidase_M24B"/>
</dbReference>
<dbReference type="GO" id="GO:0008235">
    <property type="term" value="F:metalloexopeptidase activity"/>
    <property type="evidence" value="ECO:0007669"/>
    <property type="project" value="UniProtKB-ARBA"/>
</dbReference>
<dbReference type="PANTHER" id="PTHR46112">
    <property type="entry name" value="AMINOPEPTIDASE"/>
    <property type="match status" value="1"/>
</dbReference>
<proteinExistence type="predicted"/>
<dbReference type="RefSeq" id="WP_050375832.1">
    <property type="nucleotide sequence ID" value="NZ_KQ257835.1"/>
</dbReference>
<dbReference type="GO" id="GO:0004177">
    <property type="term" value="F:aminopeptidase activity"/>
    <property type="evidence" value="ECO:0007669"/>
    <property type="project" value="UniProtKB-ARBA"/>
</dbReference>
<evidence type="ECO:0000259" key="1">
    <source>
        <dbReference type="Pfam" id="PF00557"/>
    </source>
</evidence>
<dbReference type="InterPro" id="IPR000587">
    <property type="entry name" value="Creatinase_N"/>
</dbReference>
<dbReference type="Proteomes" id="UP000037151">
    <property type="component" value="Unassembled WGS sequence"/>
</dbReference>
<evidence type="ECO:0008006" key="5">
    <source>
        <dbReference type="Google" id="ProtNLM"/>
    </source>
</evidence>
<dbReference type="InterPro" id="IPR001714">
    <property type="entry name" value="Pept_M24_MAP"/>
</dbReference>
<dbReference type="PRINTS" id="PR00599">
    <property type="entry name" value="MAPEPTIDASE"/>
</dbReference>
<dbReference type="OrthoDB" id="9806388at2"/>
<dbReference type="InterPro" id="IPR029149">
    <property type="entry name" value="Creatin/AminoP/Spt16_N"/>
</dbReference>
<organism evidence="3 4">
    <name type="scientific">Streptomyces acidiscabies</name>
    <dbReference type="NCBI Taxonomy" id="42234"/>
    <lineage>
        <taxon>Bacteria</taxon>
        <taxon>Bacillati</taxon>
        <taxon>Actinomycetota</taxon>
        <taxon>Actinomycetes</taxon>
        <taxon>Kitasatosporales</taxon>
        <taxon>Streptomycetaceae</taxon>
        <taxon>Streptomyces</taxon>
    </lineage>
</organism>
<evidence type="ECO:0000313" key="3">
    <source>
        <dbReference type="EMBL" id="KND23272.1"/>
    </source>
</evidence>
<dbReference type="Gene3D" id="3.40.350.10">
    <property type="entry name" value="Creatinase/prolidase N-terminal domain"/>
    <property type="match status" value="1"/>
</dbReference>
<feature type="domain" description="Creatinase N-terminal" evidence="2">
    <location>
        <begin position="11"/>
        <end position="147"/>
    </location>
</feature>
<evidence type="ECO:0000313" key="4">
    <source>
        <dbReference type="Proteomes" id="UP000037151"/>
    </source>
</evidence>
<dbReference type="Pfam" id="PF01321">
    <property type="entry name" value="Creatinase_N"/>
    <property type="match status" value="1"/>
</dbReference>
<name>A0A0L0JC17_9ACTN</name>
<dbReference type="InterPro" id="IPR036005">
    <property type="entry name" value="Creatinase/aminopeptidase-like"/>
</dbReference>
<dbReference type="SUPFAM" id="SSF53092">
    <property type="entry name" value="Creatinase/prolidase N-terminal domain"/>
    <property type="match status" value="1"/>
</dbReference>
<gene>
    <name evidence="3" type="ORF">IQ63_45185</name>
</gene>
<dbReference type="PANTHER" id="PTHR46112:SF2">
    <property type="entry name" value="XAA-PRO AMINOPEPTIDASE P-RELATED"/>
    <property type="match status" value="1"/>
</dbReference>
<dbReference type="InterPro" id="IPR000994">
    <property type="entry name" value="Pept_M24"/>
</dbReference>
<feature type="domain" description="Peptidase M24" evidence="1">
    <location>
        <begin position="155"/>
        <end position="351"/>
    </location>
</feature>
<dbReference type="Pfam" id="PF00557">
    <property type="entry name" value="Peptidase_M24"/>
    <property type="match status" value="1"/>
</dbReference>